<protein>
    <submittedName>
        <fullName evidence="1">Uncharacterized protein</fullName>
    </submittedName>
</protein>
<proteinExistence type="predicted"/>
<evidence type="ECO:0000313" key="1">
    <source>
        <dbReference type="EMBL" id="PPZ90472.1"/>
    </source>
</evidence>
<dbReference type="RefSeq" id="WP_104794569.1">
    <property type="nucleotide sequence ID" value="NZ_PTPZ01000015.1"/>
</dbReference>
<reference evidence="1 2" key="1">
    <citation type="submission" date="2018-02" db="EMBL/GenBank/DDBJ databases">
        <title>Draft genome sequence of bacterial isolates from marine environment.</title>
        <authorList>
            <person name="Singh S.K."/>
            <person name="Hill R."/>
            <person name="Major S."/>
            <person name="Cai H."/>
            <person name="Li Y."/>
        </authorList>
    </citation>
    <scope>NUCLEOTIDE SEQUENCE [LARGE SCALE GENOMIC DNA]</scope>
    <source>
        <strain evidence="1 2">IMET F</strain>
    </source>
</reference>
<dbReference type="AlphaFoldDB" id="A0A2S7I1K4"/>
<gene>
    <name evidence="1" type="ORF">C3729_13120</name>
</gene>
<dbReference type="Proteomes" id="UP000238565">
    <property type="component" value="Unassembled WGS sequence"/>
</dbReference>
<name>A0A2S7I1K4_9FLAO</name>
<accession>A0A2S7I1K4</accession>
<evidence type="ECO:0000313" key="2">
    <source>
        <dbReference type="Proteomes" id="UP000238565"/>
    </source>
</evidence>
<comment type="caution">
    <text evidence="1">The sequence shown here is derived from an EMBL/GenBank/DDBJ whole genome shotgun (WGS) entry which is preliminary data.</text>
</comment>
<dbReference type="EMBL" id="PTPZ01000015">
    <property type="protein sequence ID" value="PPZ90472.1"/>
    <property type="molecule type" value="Genomic_DNA"/>
</dbReference>
<organism evidence="1 2">
    <name type="scientific">Cloacibacterium normanense</name>
    <dbReference type="NCBI Taxonomy" id="237258"/>
    <lineage>
        <taxon>Bacteria</taxon>
        <taxon>Pseudomonadati</taxon>
        <taxon>Bacteroidota</taxon>
        <taxon>Flavobacteriia</taxon>
        <taxon>Flavobacteriales</taxon>
        <taxon>Weeksellaceae</taxon>
    </lineage>
</organism>
<sequence>MDDDYKIIQVLLDRHARVSLSNLENDSYLHDLEPNSKEYNKKLLGMYVDQVYKDTYYITLNSKLFIIKKNNYIQKLFEENGFTGNYSSLKELMIQQNKIKLHKNIKIIDANNSDLIHSKNYIGDYSISRIIYEGNKAVVIIKNITGYSRAIVFLEKKEGNWIVIDGKPIPYKVGNENIDL</sequence>